<feature type="transmembrane region" description="Helical" evidence="5">
    <location>
        <begin position="103"/>
        <end position="126"/>
    </location>
</feature>
<name>I7L9X6_9CORY</name>
<gene>
    <name evidence="6" type="ORF">BN46_1445</name>
    <name evidence="7" type="ORF">HMPREF9719_01542</name>
</gene>
<sequence>MSLNDSIESSVYKKIDLFRYDFGRYAVRSLLAGAYLTVGPIFATVAGNIVDSIAPGTGPLVFALLFGLGFFTILVLGAELATGNMMFFCYGAVQGRCGWLRSLGVLVVNTLLNLVGVVIVAGLLGLSSALSDAGPNHLLFEVVDGKLSKDGPELFVDAIIANFVVNMAFVASLYAKDIVNKFFAVVPTIAIFVGLGLENVIADFSLISTALFSGAELPGSVTPGNVAVAWGLVFLGNLLGGGLLIGGGYGWLNLGRESYRD</sequence>
<reference evidence="6 9" key="1">
    <citation type="journal article" date="2012" name="J. Bacteriol.">
        <title>Draft Genome Sequence of Turicella otitidis ATCC 51513, Isolated from Middle Ear Fluid from a Child with Otitis Media.</title>
        <authorList>
            <person name="Brinkrolf K."/>
            <person name="Schneider J."/>
            <person name="Knecht M."/>
            <person name="Ruckert C."/>
            <person name="Tauch A."/>
        </authorList>
    </citation>
    <scope>NUCLEOTIDE SEQUENCE [LARGE SCALE GENOMIC DNA]</scope>
    <source>
        <strain evidence="6 9">ATCC 51513</strain>
    </source>
</reference>
<evidence type="ECO:0000256" key="1">
    <source>
        <dbReference type="ARBA" id="ARBA00004141"/>
    </source>
</evidence>
<keyword evidence="4 5" id="KW-0472">Membrane</keyword>
<dbReference type="EMBL" id="AHAE01000074">
    <property type="protein sequence ID" value="EJZ81499.1"/>
    <property type="molecule type" value="Genomic_DNA"/>
</dbReference>
<reference evidence="7 8" key="2">
    <citation type="submission" date="2012-08" db="EMBL/GenBank/DDBJ databases">
        <title>The Genome Sequence of Turicella otitidis ATCC 51513.</title>
        <authorList>
            <consortium name="The Broad Institute Genome Sequencing Platform"/>
            <person name="Earl A."/>
            <person name="Ward D."/>
            <person name="Feldgarden M."/>
            <person name="Gevers D."/>
            <person name="Huys G."/>
            <person name="Walker B."/>
            <person name="Young S.K."/>
            <person name="Zeng Q."/>
            <person name="Gargeya S."/>
            <person name="Fitzgerald M."/>
            <person name="Haas B."/>
            <person name="Abouelleil A."/>
            <person name="Alvarado L."/>
            <person name="Arachchi H.M."/>
            <person name="Berlin A.M."/>
            <person name="Chapman S.B."/>
            <person name="Goldberg J."/>
            <person name="Griggs A."/>
            <person name="Gujja S."/>
            <person name="Hansen M."/>
            <person name="Howarth C."/>
            <person name="Imamovic A."/>
            <person name="Larimer J."/>
            <person name="McCowen C."/>
            <person name="Montmayeur A."/>
            <person name="Murphy C."/>
            <person name="Neiman D."/>
            <person name="Pearson M."/>
            <person name="Priest M."/>
            <person name="Roberts A."/>
            <person name="Saif S."/>
            <person name="Shea T."/>
            <person name="Sisk P."/>
            <person name="Sykes S."/>
            <person name="Wortman J."/>
            <person name="Nusbaum C."/>
            <person name="Birren B."/>
        </authorList>
    </citation>
    <scope>NUCLEOTIDE SEQUENCE [LARGE SCALE GENOMIC DNA]</scope>
    <source>
        <strain evidence="7 8">ATCC 51513</strain>
    </source>
</reference>
<comment type="subcellular location">
    <subcellularLocation>
        <location evidence="1">Membrane</location>
        <topology evidence="1">Multi-pass membrane protein</topology>
    </subcellularLocation>
</comment>
<organism evidence="6 9">
    <name type="scientific">Corynebacterium otitidis ATCC 51513</name>
    <dbReference type="NCBI Taxonomy" id="883169"/>
    <lineage>
        <taxon>Bacteria</taxon>
        <taxon>Bacillati</taxon>
        <taxon>Actinomycetota</taxon>
        <taxon>Actinomycetes</taxon>
        <taxon>Mycobacteriales</taxon>
        <taxon>Corynebacteriaceae</taxon>
        <taxon>Corynebacterium</taxon>
    </lineage>
</organism>
<dbReference type="Pfam" id="PF01226">
    <property type="entry name" value="Form_Nir_trans"/>
    <property type="match status" value="1"/>
</dbReference>
<feature type="transmembrane region" description="Helical" evidence="5">
    <location>
        <begin position="154"/>
        <end position="175"/>
    </location>
</feature>
<accession>I7L9X6</accession>
<evidence type="ECO:0000313" key="9">
    <source>
        <dbReference type="Proteomes" id="UP000011016"/>
    </source>
</evidence>
<dbReference type="Proteomes" id="UP000011016">
    <property type="component" value="Unassembled WGS sequence"/>
</dbReference>
<dbReference type="EMBL" id="CAJZ01000211">
    <property type="protein sequence ID" value="CCI84157.1"/>
    <property type="molecule type" value="Genomic_DNA"/>
</dbReference>
<keyword evidence="8" id="KW-1185">Reference proteome</keyword>
<dbReference type="PATRIC" id="fig|883169.3.peg.1485"/>
<dbReference type="HOGENOM" id="CLU_036896_2_0_11"/>
<dbReference type="eggNOG" id="COG2116">
    <property type="taxonomic scope" value="Bacteria"/>
</dbReference>
<dbReference type="GO" id="GO:0015499">
    <property type="term" value="F:formate transmembrane transporter activity"/>
    <property type="evidence" value="ECO:0007669"/>
    <property type="project" value="TreeGrafter"/>
</dbReference>
<dbReference type="Gene3D" id="1.20.1080.10">
    <property type="entry name" value="Glycerol uptake facilitator protein"/>
    <property type="match status" value="1"/>
</dbReference>
<dbReference type="PANTHER" id="PTHR30520">
    <property type="entry name" value="FORMATE TRANSPORTER-RELATED"/>
    <property type="match status" value="1"/>
</dbReference>
<dbReference type="InterPro" id="IPR023271">
    <property type="entry name" value="Aquaporin-like"/>
</dbReference>
<dbReference type="InterPro" id="IPR000292">
    <property type="entry name" value="For/NO2_transpt"/>
</dbReference>
<feature type="transmembrane region" description="Helical" evidence="5">
    <location>
        <begin position="62"/>
        <end position="82"/>
    </location>
</feature>
<dbReference type="OrthoDB" id="9786493at2"/>
<proteinExistence type="predicted"/>
<comment type="caution">
    <text evidence="6">The sequence shown here is derived from an EMBL/GenBank/DDBJ whole genome shotgun (WGS) entry which is preliminary data.</text>
</comment>
<dbReference type="PANTHER" id="PTHR30520:SF8">
    <property type="entry name" value="NITRITE TRANSPORTER NIRC"/>
    <property type="match status" value="1"/>
</dbReference>
<evidence type="ECO:0000313" key="7">
    <source>
        <dbReference type="EMBL" id="EJZ81499.1"/>
    </source>
</evidence>
<evidence type="ECO:0000313" key="6">
    <source>
        <dbReference type="EMBL" id="CCI84157.1"/>
    </source>
</evidence>
<feature type="transmembrane region" description="Helical" evidence="5">
    <location>
        <begin position="182"/>
        <end position="207"/>
    </location>
</feature>
<dbReference type="AlphaFoldDB" id="I7L9X6"/>
<keyword evidence="2 5" id="KW-0812">Transmembrane</keyword>
<evidence type="ECO:0000256" key="5">
    <source>
        <dbReference type="SAM" id="Phobius"/>
    </source>
</evidence>
<dbReference type="GO" id="GO:0005886">
    <property type="term" value="C:plasma membrane"/>
    <property type="evidence" value="ECO:0007669"/>
    <property type="project" value="TreeGrafter"/>
</dbReference>
<dbReference type="Proteomes" id="UP000006078">
    <property type="component" value="Unassembled WGS sequence"/>
</dbReference>
<feature type="transmembrane region" description="Helical" evidence="5">
    <location>
        <begin position="227"/>
        <end position="252"/>
    </location>
</feature>
<evidence type="ECO:0000313" key="8">
    <source>
        <dbReference type="Proteomes" id="UP000006078"/>
    </source>
</evidence>
<evidence type="ECO:0000256" key="2">
    <source>
        <dbReference type="ARBA" id="ARBA00022692"/>
    </source>
</evidence>
<evidence type="ECO:0000256" key="3">
    <source>
        <dbReference type="ARBA" id="ARBA00022989"/>
    </source>
</evidence>
<feature type="transmembrane region" description="Helical" evidence="5">
    <location>
        <begin position="29"/>
        <end position="50"/>
    </location>
</feature>
<dbReference type="RefSeq" id="WP_004601432.1">
    <property type="nucleotide sequence ID" value="NZ_HF541868.1"/>
</dbReference>
<protein>
    <submittedName>
        <fullName evidence="6">Putative membrane protein</fullName>
    </submittedName>
</protein>
<keyword evidence="3 5" id="KW-1133">Transmembrane helix</keyword>
<evidence type="ECO:0000256" key="4">
    <source>
        <dbReference type="ARBA" id="ARBA00023136"/>
    </source>
</evidence>
<dbReference type="STRING" id="29321.AAV33_04260"/>